<dbReference type="InterPro" id="IPR036397">
    <property type="entry name" value="RNaseH_sf"/>
</dbReference>
<dbReference type="Proteomes" id="UP000243591">
    <property type="component" value="Chromosome"/>
</dbReference>
<dbReference type="InterPro" id="IPR001584">
    <property type="entry name" value="Integrase_cat-core"/>
</dbReference>
<organism evidence="3 4">
    <name type="scientific">Brochothrix thermosphacta</name>
    <name type="common">Microbacterium thermosphactum</name>
    <dbReference type="NCBI Taxonomy" id="2756"/>
    <lineage>
        <taxon>Bacteria</taxon>
        <taxon>Bacillati</taxon>
        <taxon>Bacillota</taxon>
        <taxon>Bacilli</taxon>
        <taxon>Bacillales</taxon>
        <taxon>Listeriaceae</taxon>
        <taxon>Brochothrix</taxon>
    </lineage>
</organism>
<dbReference type="SUPFAM" id="SSF53098">
    <property type="entry name" value="Ribonuclease H-like"/>
    <property type="match status" value="1"/>
</dbReference>
<dbReference type="Gene3D" id="1.10.10.60">
    <property type="entry name" value="Homeodomain-like"/>
    <property type="match status" value="1"/>
</dbReference>
<dbReference type="GO" id="GO:0004803">
    <property type="term" value="F:transposase activity"/>
    <property type="evidence" value="ECO:0007669"/>
    <property type="project" value="TreeGrafter"/>
</dbReference>
<keyword evidence="1" id="KW-0233">DNA recombination</keyword>
<dbReference type="GO" id="GO:0005829">
    <property type="term" value="C:cytosol"/>
    <property type="evidence" value="ECO:0007669"/>
    <property type="project" value="TreeGrafter"/>
</dbReference>
<protein>
    <submittedName>
        <fullName evidence="3">IS30 family transposase</fullName>
    </submittedName>
</protein>
<evidence type="ECO:0000256" key="1">
    <source>
        <dbReference type="ARBA" id="ARBA00023172"/>
    </source>
</evidence>
<dbReference type="Pfam" id="PF13936">
    <property type="entry name" value="HTH_38"/>
    <property type="match status" value="1"/>
</dbReference>
<dbReference type="InterPro" id="IPR053392">
    <property type="entry name" value="Transposase_IS30-like"/>
</dbReference>
<dbReference type="KEGG" id="bths:CNY62_12370"/>
<reference evidence="3 4" key="1">
    <citation type="submission" date="2017-09" db="EMBL/GenBank/DDBJ databases">
        <title>Complete Genome Sequences of Two Strains of the Meat Spoilage Bacterium Brochothrix thermosphacta Isolated from Ground Chicken.</title>
        <authorList>
            <person name="Paoli G.C."/>
            <person name="Wijey C."/>
            <person name="Chen C.-Y."/>
            <person name="Nguyen L."/>
            <person name="Yan X."/>
            <person name="Irwin P.L."/>
        </authorList>
    </citation>
    <scope>NUCLEOTIDE SEQUENCE [LARGE SCALE GENOMIC DNA]</scope>
    <source>
        <strain evidence="3 4">BI</strain>
    </source>
</reference>
<dbReference type="AlphaFoldDB" id="A0A1D2KZ94"/>
<gene>
    <name evidence="3" type="ORF">CNY62_12370</name>
</gene>
<dbReference type="InterPro" id="IPR012337">
    <property type="entry name" value="RNaseH-like_sf"/>
</dbReference>
<sequence length="331" mass="38749">MSYEHLSAEERGKIEAWLYDGISQTEIAKRLNRHRSTIFRELKRNSPKRINNSLASLPYRATSANNVAMLRKKNCGTVTKASAKMIHLITKHLEMKWSPEQIANAVKGVKVCRNSIYNWIYNKIIAFEIKKLRLKGKRYKRKSTGKLLKRPDSSFYLNHSIQDRPKRCTNRTEFGHWEADTVLSKRGVTHCIATFIERKTRQYVAIKILKQDSFSMLNAMKELIQRYPKGTVKSITCDRGVEFVHQFNVHLIESSFGIKIYYANPYSPHERGANEYHNGLLREYYPKPTGFNKVSQNQLDESVKSINTRPRKTLKWKSAIFRFDRECLKLR</sequence>
<accession>A0A1D2KZ94</accession>
<proteinExistence type="predicted"/>
<dbReference type="GO" id="GO:0006310">
    <property type="term" value="P:DNA recombination"/>
    <property type="evidence" value="ECO:0007669"/>
    <property type="project" value="UniProtKB-KW"/>
</dbReference>
<evidence type="ECO:0000259" key="2">
    <source>
        <dbReference type="PROSITE" id="PS50994"/>
    </source>
</evidence>
<dbReference type="PANTHER" id="PTHR10948">
    <property type="entry name" value="TRANSPOSASE"/>
    <property type="match status" value="1"/>
</dbReference>
<dbReference type="Pfam" id="PF00665">
    <property type="entry name" value="rve"/>
    <property type="match status" value="1"/>
</dbReference>
<dbReference type="Gene3D" id="3.30.420.10">
    <property type="entry name" value="Ribonuclease H-like superfamily/Ribonuclease H"/>
    <property type="match status" value="1"/>
</dbReference>
<keyword evidence="4" id="KW-1185">Reference proteome</keyword>
<dbReference type="InterPro" id="IPR009057">
    <property type="entry name" value="Homeodomain-like_sf"/>
</dbReference>
<name>A0A1D2KZ94_BROTH</name>
<dbReference type="InterPro" id="IPR051917">
    <property type="entry name" value="Transposase-Integrase"/>
</dbReference>
<dbReference type="GO" id="GO:0015074">
    <property type="term" value="P:DNA integration"/>
    <property type="evidence" value="ECO:0007669"/>
    <property type="project" value="InterPro"/>
</dbReference>
<dbReference type="GO" id="GO:0003676">
    <property type="term" value="F:nucleic acid binding"/>
    <property type="evidence" value="ECO:0007669"/>
    <property type="project" value="InterPro"/>
</dbReference>
<dbReference type="SUPFAM" id="SSF46689">
    <property type="entry name" value="Homeodomain-like"/>
    <property type="match status" value="1"/>
</dbReference>
<dbReference type="OrthoDB" id="9781678at2"/>
<dbReference type="PANTHER" id="PTHR10948:SF23">
    <property type="entry name" value="TRANSPOSASE INSI FOR INSERTION SEQUENCE ELEMENT IS30A-RELATED"/>
    <property type="match status" value="1"/>
</dbReference>
<dbReference type="NCBIfam" id="NF033563">
    <property type="entry name" value="transpos_IS30"/>
    <property type="match status" value="1"/>
</dbReference>
<feature type="domain" description="Integrase catalytic" evidence="2">
    <location>
        <begin position="161"/>
        <end position="327"/>
    </location>
</feature>
<dbReference type="GO" id="GO:0032196">
    <property type="term" value="P:transposition"/>
    <property type="evidence" value="ECO:0007669"/>
    <property type="project" value="TreeGrafter"/>
</dbReference>
<dbReference type="RefSeq" id="WP_069126605.1">
    <property type="nucleotide sequence ID" value="NZ_CP023483.1"/>
</dbReference>
<evidence type="ECO:0000313" key="3">
    <source>
        <dbReference type="EMBL" id="ATF27094.1"/>
    </source>
</evidence>
<dbReference type="PROSITE" id="PS50994">
    <property type="entry name" value="INTEGRASE"/>
    <property type="match status" value="1"/>
</dbReference>
<dbReference type="InterPro" id="IPR025246">
    <property type="entry name" value="IS30-like_HTH"/>
</dbReference>
<dbReference type="EMBL" id="CP023483">
    <property type="protein sequence ID" value="ATF27094.1"/>
    <property type="molecule type" value="Genomic_DNA"/>
</dbReference>
<evidence type="ECO:0000313" key="4">
    <source>
        <dbReference type="Proteomes" id="UP000243591"/>
    </source>
</evidence>